<reference evidence="1 2" key="1">
    <citation type="submission" date="2024-05" db="EMBL/GenBank/DDBJ databases">
        <title>Three bacterial strains, DH-69, EH-24, and ECK-19 isolated from coastal sediments.</title>
        <authorList>
            <person name="Ye Y.-Q."/>
            <person name="Du Z.-J."/>
        </authorList>
    </citation>
    <scope>NUCLEOTIDE SEQUENCE [LARGE SCALE GENOMIC DNA]</scope>
    <source>
        <strain evidence="1 2">ECK-19</strain>
    </source>
</reference>
<evidence type="ECO:0000313" key="2">
    <source>
        <dbReference type="Proteomes" id="UP001560685"/>
    </source>
</evidence>
<name>A0ABV3Z7I0_9PROT</name>
<dbReference type="Proteomes" id="UP001560685">
    <property type="component" value="Unassembled WGS sequence"/>
</dbReference>
<dbReference type="RefSeq" id="WP_369314802.1">
    <property type="nucleotide sequence ID" value="NZ_JBEHZE010000002.1"/>
</dbReference>
<comment type="caution">
    <text evidence="1">The sequence shown here is derived from an EMBL/GenBank/DDBJ whole genome shotgun (WGS) entry which is preliminary data.</text>
</comment>
<proteinExistence type="predicted"/>
<organism evidence="1 2">
    <name type="scientific">Hyphococcus lacteus</name>
    <dbReference type="NCBI Taxonomy" id="3143536"/>
    <lineage>
        <taxon>Bacteria</taxon>
        <taxon>Pseudomonadati</taxon>
        <taxon>Pseudomonadota</taxon>
        <taxon>Alphaproteobacteria</taxon>
        <taxon>Parvularculales</taxon>
        <taxon>Parvularculaceae</taxon>
        <taxon>Hyphococcus</taxon>
    </lineage>
</organism>
<dbReference type="EMBL" id="JBEHZE010000002">
    <property type="protein sequence ID" value="MEX6634762.1"/>
    <property type="molecule type" value="Genomic_DNA"/>
</dbReference>
<protein>
    <submittedName>
        <fullName evidence="1">Uncharacterized protein</fullName>
    </submittedName>
</protein>
<evidence type="ECO:0000313" key="1">
    <source>
        <dbReference type="EMBL" id="MEX6634762.1"/>
    </source>
</evidence>
<gene>
    <name evidence="1" type="ORF">ABFZ84_14520</name>
</gene>
<keyword evidence="2" id="KW-1185">Reference proteome</keyword>
<sequence length="648" mass="68337">MTGLRIASAVPLLRILLLGLVLTFFGGIDSAHAKGGLNETPRKIGFNCDKGLAPQSGKCVPCGHESGQPACEPMRKGPQCYRYMENVNGTCRARGGNNQSPYSGTGFDCKPGYNVGSNGNCTPCGDNGELVCEPMRKGPQCNDGLNEEDGFCTNRGLEGGEPWPAIRPGFRCEKGTAPHNGTCQPCGDTNQPACESMRTGNRCEGAYNQENDNGVCEARGGDGQPALQGLGFECRPGFNWDGGLPGNRTCEPCGGLGELVCEVMREGSICNDGLVQDHHLGRNTCVPSLAGDVEQAAWAWLEETGKDLYNMLLPMAFEMHEDENFLDKLANEDDGAEDEAESRVGGFELPDFKAISVGATAEANFIIGIGVESGFAFDTHNDPANKPKWFGSGSASTSIGAGSSYGANIGLWTAENDAISGRSVGLVVDLRDVLGVDANVLSDIGTQASTFTVLVGVWFERTDDFKLGDFAGFTLSPVLGVGSNLVGATYVEATTVQARNAAGRPVALSEIKSIETDGMKTKNFCKGACPISISNTRAPAVTQSRSTRSELSQSASGGALVRANSAQTGGYVGQWKIALGATSLVEEVKIYNANYIITHRPSSGATTRYEAQGGNEYRAANGSRIRFVSTSRGVWISGNGSTTYGMIK</sequence>
<accession>A0ABV3Z7I0</accession>